<protein>
    <submittedName>
        <fullName evidence="1">Uncharacterized protein</fullName>
    </submittedName>
</protein>
<comment type="caution">
    <text evidence="1">The sequence shown here is derived from an EMBL/GenBank/DDBJ whole genome shotgun (WGS) entry which is preliminary data.</text>
</comment>
<name>A0AC60NSW9_IXOPE</name>
<keyword evidence="2" id="KW-1185">Reference proteome</keyword>
<evidence type="ECO:0000313" key="1">
    <source>
        <dbReference type="EMBL" id="KAG0410159.1"/>
    </source>
</evidence>
<sequence length="608" mass="67386">MMGQTTTALITFHCTHIPHEICYQIGHRVDVCTYNARCPTCGQLKPEDDSHTCSADPVCLRCGGSHRADVAACKDKQAADAVRKAAPKAEGVAAAASATAPPKAPPRSRSRSRTRFTTPSRQSRSRTRFTTSSRRRTSSSPRRTHTSSGRSPAGTQGHCPTAHQTPSRLPSHQVSQPLPHTAEHSRFTPHPLPHPSPAQLTQAFPTLLLLQASNVVVSPTRTSPSPAHTLWNADQYVGLSNRLKEYAQKFDAVILHLQQQITHQLSLLHEQQAIILVTNGINPHIDTHLVHSSEARASLLKRWKRCKTNRNLRARVDRLNENIQQYSDQLSSEHWNASCDELQNTLNTTKTWRILKALINPDSTKTMTTHKINCLTNQHTNPDTFLAPLKELLVAPACQPQRLILHELGYTPVLTRPQSTPPDNTILQQITVAPIPRHMDRDRNPTRRLLRVAYYTRKISRDPESHHVFTDAALQDTLGAFAYITSRGTPHSKTQPCASLVKAELLAIALAAANNLSPGRTTHIYTNSKSACSHLAQGLAFPSALPLLNNDHLLWDCPHNPAQPHTYTREWLALAVSLEQQRELAAHINRPSAAAWTEAAESSPPSFF</sequence>
<dbReference type="Proteomes" id="UP000805193">
    <property type="component" value="Unassembled WGS sequence"/>
</dbReference>
<evidence type="ECO:0000313" key="2">
    <source>
        <dbReference type="Proteomes" id="UP000805193"/>
    </source>
</evidence>
<dbReference type="EMBL" id="JABSTQ010011549">
    <property type="protein sequence ID" value="KAG0410159.1"/>
    <property type="molecule type" value="Genomic_DNA"/>
</dbReference>
<reference evidence="1 2" key="1">
    <citation type="journal article" date="2020" name="Cell">
        <title>Large-Scale Comparative Analyses of Tick Genomes Elucidate Their Genetic Diversity and Vector Capacities.</title>
        <authorList>
            <consortium name="Tick Genome and Microbiome Consortium (TIGMIC)"/>
            <person name="Jia N."/>
            <person name="Wang J."/>
            <person name="Shi W."/>
            <person name="Du L."/>
            <person name="Sun Y."/>
            <person name="Zhan W."/>
            <person name="Jiang J.F."/>
            <person name="Wang Q."/>
            <person name="Zhang B."/>
            <person name="Ji P."/>
            <person name="Bell-Sakyi L."/>
            <person name="Cui X.M."/>
            <person name="Yuan T.T."/>
            <person name="Jiang B.G."/>
            <person name="Yang W.F."/>
            <person name="Lam T.T."/>
            <person name="Chang Q.C."/>
            <person name="Ding S.J."/>
            <person name="Wang X.J."/>
            <person name="Zhu J.G."/>
            <person name="Ruan X.D."/>
            <person name="Zhao L."/>
            <person name="Wei J.T."/>
            <person name="Ye R.Z."/>
            <person name="Que T.C."/>
            <person name="Du C.H."/>
            <person name="Zhou Y.H."/>
            <person name="Cheng J.X."/>
            <person name="Dai P.F."/>
            <person name="Guo W.B."/>
            <person name="Han X.H."/>
            <person name="Huang E.J."/>
            <person name="Li L.F."/>
            <person name="Wei W."/>
            <person name="Gao Y.C."/>
            <person name="Liu J.Z."/>
            <person name="Shao H.Z."/>
            <person name="Wang X."/>
            <person name="Wang C.C."/>
            <person name="Yang T.C."/>
            <person name="Huo Q.B."/>
            <person name="Li W."/>
            <person name="Chen H.Y."/>
            <person name="Chen S.E."/>
            <person name="Zhou L.G."/>
            <person name="Ni X.B."/>
            <person name="Tian J.H."/>
            <person name="Sheng Y."/>
            <person name="Liu T."/>
            <person name="Pan Y.S."/>
            <person name="Xia L.Y."/>
            <person name="Li J."/>
            <person name="Zhao F."/>
            <person name="Cao W.C."/>
        </authorList>
    </citation>
    <scope>NUCLEOTIDE SEQUENCE [LARGE SCALE GENOMIC DNA]</scope>
    <source>
        <strain evidence="1">Iper-2018</strain>
    </source>
</reference>
<organism evidence="1 2">
    <name type="scientific">Ixodes persulcatus</name>
    <name type="common">Taiga tick</name>
    <dbReference type="NCBI Taxonomy" id="34615"/>
    <lineage>
        <taxon>Eukaryota</taxon>
        <taxon>Metazoa</taxon>
        <taxon>Ecdysozoa</taxon>
        <taxon>Arthropoda</taxon>
        <taxon>Chelicerata</taxon>
        <taxon>Arachnida</taxon>
        <taxon>Acari</taxon>
        <taxon>Parasitiformes</taxon>
        <taxon>Ixodida</taxon>
        <taxon>Ixodoidea</taxon>
        <taxon>Ixodidae</taxon>
        <taxon>Ixodinae</taxon>
        <taxon>Ixodes</taxon>
    </lineage>
</organism>
<proteinExistence type="predicted"/>
<gene>
    <name evidence="1" type="ORF">HPB47_012721</name>
</gene>
<accession>A0AC60NSW9</accession>